<dbReference type="KEGG" id="dsf:UWK_02690"/>
<protein>
    <recommendedName>
        <fullName evidence="1">TssC1 N-terminal domain-containing protein</fullName>
    </recommendedName>
</protein>
<evidence type="ECO:0000259" key="1">
    <source>
        <dbReference type="Pfam" id="PF05943"/>
    </source>
</evidence>
<dbReference type="InterPro" id="IPR044031">
    <property type="entry name" value="TssC1_N"/>
</dbReference>
<sequence>MEQISIPDFPFSILALAPFTSEVNPGVTVKLLAVDPLDIDQALTALMPSFFLSLPVAECPAGGLHLRFRKMRDFTPDGLLQSQPYLENLLAAHRFCLEAEQQKKSTEVIIEGVKKWPDLPPISLTQKKKDEEEKKSSLESILSMVALPEEDSSVKGATAGGTGFYGALARKILDSIYTDPIFRSLESCWQGLRYLGRHLAEAGGRLSILPISHNNIEKVLDEQREEIILDPPSVILVDQPLSSSERSVQMMTQLASFGQEMLVPVLTWLDASFFQIENWKNLDSLSFLPHHLEKASFARYKGLQNSDLSRWIGLSCNRFGTRFPYGPENRSRLLPFREKEMLWLSSVWGVAALMASRVRQTGWPTGMASSRQICLEDLALALEGSVEQSPLEVQWSESRLEQVSRCGIMALAGWKGRDSAFLAGDVMASTDSSLSYQTLLCRVSHFILWCRDNWQEPLLADELASRLHTAFQLFTKKQGEYPVGDFGVECHDDKGAIQVLFRWIPSRHILPSGQEIVLEFGW</sequence>
<accession>M1PS86</accession>
<dbReference type="RefSeq" id="WP_015404912.1">
    <property type="nucleotide sequence ID" value="NC_020304.1"/>
</dbReference>
<keyword evidence="3" id="KW-1185">Reference proteome</keyword>
<dbReference type="Pfam" id="PF05943">
    <property type="entry name" value="VipB"/>
    <property type="match status" value="1"/>
</dbReference>
<dbReference type="EMBL" id="CP003985">
    <property type="protein sequence ID" value="AGF79226.1"/>
    <property type="molecule type" value="Genomic_DNA"/>
</dbReference>
<evidence type="ECO:0000313" key="3">
    <source>
        <dbReference type="Proteomes" id="UP000011721"/>
    </source>
</evidence>
<dbReference type="HOGENOM" id="CLU_563516_0_0_7"/>
<gene>
    <name evidence="2" type="ordered locus">UWK_02690</name>
</gene>
<dbReference type="eggNOG" id="COG3517">
    <property type="taxonomic scope" value="Bacteria"/>
</dbReference>
<dbReference type="AlphaFoldDB" id="M1PS86"/>
<dbReference type="STRING" id="1167006.UWK_02690"/>
<dbReference type="Proteomes" id="UP000011721">
    <property type="component" value="Chromosome"/>
</dbReference>
<dbReference type="InterPro" id="IPR010269">
    <property type="entry name" value="T6SS_TssC-like"/>
</dbReference>
<dbReference type="OrthoDB" id="5444664at2"/>
<dbReference type="PANTHER" id="PTHR35565:SF1">
    <property type="entry name" value="TYPE VI SECRETION SYSTEM CONTRACTILE SHEATH LARGE SUBUNIT"/>
    <property type="match status" value="1"/>
</dbReference>
<dbReference type="PANTHER" id="PTHR35565">
    <property type="entry name" value="CYTOPLASMIC PROTEIN-RELATED"/>
    <property type="match status" value="1"/>
</dbReference>
<proteinExistence type="predicted"/>
<reference evidence="3" key="1">
    <citation type="journal article" date="2013" name="Stand. Genomic Sci.">
        <title>Complete genome sequence of Desulfocapsa sulfexigens, a marine deltaproteobacterium specialized in disproportionating inorganic sulfur compounds.</title>
        <authorList>
            <person name="Finster K.W."/>
            <person name="Kjeldsen K.U."/>
            <person name="Kube M."/>
            <person name="Reinhardt R."/>
            <person name="Mussmann M."/>
            <person name="Amann R."/>
            <person name="Schreiber L."/>
        </authorList>
    </citation>
    <scope>NUCLEOTIDE SEQUENCE [LARGE SCALE GENOMIC DNA]</scope>
    <source>
        <strain evidence="3">DSM 10523 / SB164P1</strain>
    </source>
</reference>
<name>M1PS86_DESSD</name>
<feature type="domain" description="TssC1 N-terminal" evidence="1">
    <location>
        <begin position="231"/>
        <end position="424"/>
    </location>
</feature>
<organism evidence="2 3">
    <name type="scientific">Desulfocapsa sulfexigens (strain DSM 10523 / SB164P1)</name>
    <dbReference type="NCBI Taxonomy" id="1167006"/>
    <lineage>
        <taxon>Bacteria</taxon>
        <taxon>Pseudomonadati</taxon>
        <taxon>Thermodesulfobacteriota</taxon>
        <taxon>Desulfobulbia</taxon>
        <taxon>Desulfobulbales</taxon>
        <taxon>Desulfocapsaceae</taxon>
        <taxon>Desulfocapsa</taxon>
    </lineage>
</organism>
<evidence type="ECO:0000313" key="2">
    <source>
        <dbReference type="EMBL" id="AGF79226.1"/>
    </source>
</evidence>